<dbReference type="Gene3D" id="3.30.70.360">
    <property type="match status" value="1"/>
</dbReference>
<comment type="caution">
    <text evidence="4">The sequence shown here is derived from an EMBL/GenBank/DDBJ whole genome shotgun (WGS) entry which is preliminary data.</text>
</comment>
<evidence type="ECO:0000313" key="5">
    <source>
        <dbReference type="Proteomes" id="UP000610960"/>
    </source>
</evidence>
<evidence type="ECO:0000313" key="4">
    <source>
        <dbReference type="EMBL" id="GGP20489.1"/>
    </source>
</evidence>
<evidence type="ECO:0000256" key="1">
    <source>
        <dbReference type="ARBA" id="ARBA00022723"/>
    </source>
</evidence>
<dbReference type="GO" id="GO:0046872">
    <property type="term" value="F:metal ion binding"/>
    <property type="evidence" value="ECO:0007669"/>
    <property type="project" value="UniProtKB-KW"/>
</dbReference>
<dbReference type="SUPFAM" id="SSF55031">
    <property type="entry name" value="Bacterial exopeptidase dimerisation domain"/>
    <property type="match status" value="1"/>
</dbReference>
<dbReference type="AlphaFoldDB" id="A0A830GVF4"/>
<dbReference type="Pfam" id="PF07687">
    <property type="entry name" value="M20_dimer"/>
    <property type="match status" value="1"/>
</dbReference>
<dbReference type="SUPFAM" id="SSF53187">
    <property type="entry name" value="Zn-dependent exopeptidases"/>
    <property type="match status" value="1"/>
</dbReference>
<dbReference type="OrthoDB" id="24854at2157"/>
<keyword evidence="4" id="KW-0808">Transferase</keyword>
<feature type="domain" description="Peptidase M20 dimerisation" evidence="3">
    <location>
        <begin position="187"/>
        <end position="294"/>
    </location>
</feature>
<name>A0A830GVF4_9CREN</name>
<accession>A0A830GVF4</accession>
<reference evidence="4" key="2">
    <citation type="submission" date="2020-09" db="EMBL/GenBank/DDBJ databases">
        <authorList>
            <person name="Sun Q."/>
            <person name="Ohkuma M."/>
        </authorList>
    </citation>
    <scope>NUCLEOTIDE SEQUENCE</scope>
    <source>
        <strain evidence="4">JCM 10088</strain>
    </source>
</reference>
<keyword evidence="5" id="KW-1185">Reference proteome</keyword>
<dbReference type="InterPro" id="IPR050072">
    <property type="entry name" value="Peptidase_M20A"/>
</dbReference>
<gene>
    <name evidence="4" type="ORF">GCM10007981_08780</name>
</gene>
<dbReference type="GO" id="GO:0016787">
    <property type="term" value="F:hydrolase activity"/>
    <property type="evidence" value="ECO:0007669"/>
    <property type="project" value="UniProtKB-KW"/>
</dbReference>
<dbReference type="InterPro" id="IPR002933">
    <property type="entry name" value="Peptidase_M20"/>
</dbReference>
<dbReference type="Gene3D" id="3.40.630.10">
    <property type="entry name" value="Zn peptidases"/>
    <property type="match status" value="2"/>
</dbReference>
<evidence type="ECO:0000259" key="3">
    <source>
        <dbReference type="Pfam" id="PF07687"/>
    </source>
</evidence>
<dbReference type="Pfam" id="PF01546">
    <property type="entry name" value="Peptidase_M20"/>
    <property type="match status" value="1"/>
</dbReference>
<organism evidence="4 5">
    <name type="scientific">Thermocladium modestius</name>
    <dbReference type="NCBI Taxonomy" id="62609"/>
    <lineage>
        <taxon>Archaea</taxon>
        <taxon>Thermoproteota</taxon>
        <taxon>Thermoprotei</taxon>
        <taxon>Thermoproteales</taxon>
        <taxon>Thermoproteaceae</taxon>
        <taxon>Thermocladium</taxon>
    </lineage>
</organism>
<reference evidence="4" key="1">
    <citation type="journal article" date="2014" name="Int. J. Syst. Evol. Microbiol.">
        <title>Complete genome sequence of Corynebacterium casei LMG S-19264T (=DSM 44701T), isolated from a smear-ripened cheese.</title>
        <authorList>
            <consortium name="US DOE Joint Genome Institute (JGI-PGF)"/>
            <person name="Walter F."/>
            <person name="Albersmeier A."/>
            <person name="Kalinowski J."/>
            <person name="Ruckert C."/>
        </authorList>
    </citation>
    <scope>NUCLEOTIDE SEQUENCE</scope>
    <source>
        <strain evidence="4">JCM 10088</strain>
    </source>
</reference>
<dbReference type="PANTHER" id="PTHR43808">
    <property type="entry name" value="ACETYLORNITHINE DEACETYLASE"/>
    <property type="match status" value="1"/>
</dbReference>
<dbReference type="RefSeq" id="WP_188596211.1">
    <property type="nucleotide sequence ID" value="NZ_BMNL01000002.1"/>
</dbReference>
<dbReference type="Proteomes" id="UP000610960">
    <property type="component" value="Unassembled WGS sequence"/>
</dbReference>
<keyword evidence="2" id="KW-0378">Hydrolase</keyword>
<dbReference type="NCBIfam" id="NF010589">
    <property type="entry name" value="PRK13983.1"/>
    <property type="match status" value="1"/>
</dbReference>
<dbReference type="InterPro" id="IPR011650">
    <property type="entry name" value="Peptidase_M20_dimer"/>
</dbReference>
<dbReference type="PANTHER" id="PTHR43808:SF32">
    <property type="entry name" value="ARGE_DAPE-RELATED DEACYLASE"/>
    <property type="match status" value="1"/>
</dbReference>
<proteinExistence type="predicted"/>
<sequence>MDTNELRAETIKIMKEMIPIKALAPENGGEGELDRAEFLQGYIRPFFDEVRRVDAPDPRAKGGVRPNIVATTRGERMLWIIAHMDTVPEGDPNLWRYPPFQATVEGNKIYGRGTEDDGQGVLEGILLAEAAREEELRGLGVILASDEEVGSKYGIQYLLKAEPNLIKPGDLVIVPDAGSPDGSRVEVAEKGILWMRISVEGKQTHASTPGKGLNAARLGMRLAIEMDTYLHERYNAIDAMFEPPISTFEPTKREKNVDNVNTIPGTDVYYFDCRILPVYRIDDVLTDVRKLAESFCSIYGCKINVEVVNREDPSQPTPPDSPVVTGLINALKRTRGVSAVPVGIGGGTYAKYLRERGMPTAVWMTIDETAHSPNEYMVIDNAIKDVETLLVMLRELNSTTSK</sequence>
<dbReference type="GO" id="GO:0008483">
    <property type="term" value="F:transaminase activity"/>
    <property type="evidence" value="ECO:0007669"/>
    <property type="project" value="UniProtKB-KW"/>
</dbReference>
<keyword evidence="1" id="KW-0479">Metal-binding</keyword>
<protein>
    <submittedName>
        <fullName evidence="4">Diaminopimelate aminotransferase</fullName>
    </submittedName>
</protein>
<keyword evidence="4" id="KW-0032">Aminotransferase</keyword>
<dbReference type="InterPro" id="IPR036264">
    <property type="entry name" value="Bact_exopeptidase_dim_dom"/>
</dbReference>
<evidence type="ECO:0000256" key="2">
    <source>
        <dbReference type="ARBA" id="ARBA00022801"/>
    </source>
</evidence>
<dbReference type="EMBL" id="BMNL01000002">
    <property type="protein sequence ID" value="GGP20489.1"/>
    <property type="molecule type" value="Genomic_DNA"/>
</dbReference>